<dbReference type="PANTHER" id="PTHR11567:SF195">
    <property type="entry name" value="ACID PHOSPHATASE, PUTATIVE (AFU_ORTHOLOGUE AFUA_3G14570)-RELATED"/>
    <property type="match status" value="1"/>
</dbReference>
<comment type="caution">
    <text evidence="3">The sequence shown here is derived from an EMBL/GenBank/DDBJ whole genome shotgun (WGS) entry which is preliminary data.</text>
</comment>
<dbReference type="CDD" id="cd07061">
    <property type="entry name" value="HP_HAP_like"/>
    <property type="match status" value="1"/>
</dbReference>
<dbReference type="Pfam" id="PF00328">
    <property type="entry name" value="His_Phos_2"/>
    <property type="match status" value="1"/>
</dbReference>
<accession>A0A1R1XT87</accession>
<sequence>MKVTLVISSFFVVNSVSGASISELGSISKKSLFSDSFEFTLKDFEDNASVYQYCKAGYLDSNTYKPLEDSELISVQAILREGDHAPAYFNIKERKKWRFCDKTKLTKHLRPMTTIQLNDISVDITKGQVLQIPYNPVCIAGELTQKGAVDSIDLGKSMRDIYVKKLGFLKPDLQSASQLKVRTSNSMSARQTANYVLSGLYPVSGNGDDVAVNSFYLPAAIDNIFDNPQACPKSQVLLNQIIASDDYQEYLGTNKDYIETLNKIISANTSNPEFTTSKKYYYDNIQSRVCRGLPYACNKDGKCVNDDIFLTFKADYTTEVFFQKRLISFSPKYNNFTSGLYLRDFKRDMDQLVRVNKNRKKCPSKKSPRFYMYSANDQTIHNVAYSLIAGALDSLAAPISSNMFFEVWKNNTSGKLSVRVFYNNRILQVYGQDGSRTNPWCDFNSCDYDKFMQVLDTVIPQNPSVECYA</sequence>
<organism evidence="3 4">
    <name type="scientific">Smittium culicis</name>
    <dbReference type="NCBI Taxonomy" id="133412"/>
    <lineage>
        <taxon>Eukaryota</taxon>
        <taxon>Fungi</taxon>
        <taxon>Fungi incertae sedis</taxon>
        <taxon>Zoopagomycota</taxon>
        <taxon>Kickxellomycotina</taxon>
        <taxon>Harpellomycetes</taxon>
        <taxon>Harpellales</taxon>
        <taxon>Legeriomycetaceae</taxon>
        <taxon>Smittium</taxon>
    </lineage>
</organism>
<dbReference type="Gene3D" id="3.40.50.1240">
    <property type="entry name" value="Phosphoglycerate mutase-like"/>
    <property type="match status" value="1"/>
</dbReference>
<dbReference type="EMBL" id="LSSN01001909">
    <property type="protein sequence ID" value="OMJ17873.1"/>
    <property type="molecule type" value="Genomic_DNA"/>
</dbReference>
<feature type="chain" id="PRO_5012751556" evidence="2">
    <location>
        <begin position="19"/>
        <end position="469"/>
    </location>
</feature>
<evidence type="ECO:0000313" key="3">
    <source>
        <dbReference type="EMBL" id="OMJ17873.1"/>
    </source>
</evidence>
<gene>
    <name evidence="3" type="ORF">AYI70_g5690</name>
</gene>
<dbReference type="InterPro" id="IPR029033">
    <property type="entry name" value="His_PPase_superfam"/>
</dbReference>
<keyword evidence="4" id="KW-1185">Reference proteome</keyword>
<dbReference type="SUPFAM" id="SSF53254">
    <property type="entry name" value="Phosphoglycerate mutase-like"/>
    <property type="match status" value="1"/>
</dbReference>
<proteinExistence type="inferred from homology"/>
<name>A0A1R1XT87_9FUNG</name>
<dbReference type="Proteomes" id="UP000187283">
    <property type="component" value="Unassembled WGS sequence"/>
</dbReference>
<dbReference type="GO" id="GO:0016791">
    <property type="term" value="F:phosphatase activity"/>
    <property type="evidence" value="ECO:0007669"/>
    <property type="project" value="TreeGrafter"/>
</dbReference>
<reference evidence="3 4" key="1">
    <citation type="submission" date="2017-01" db="EMBL/GenBank/DDBJ databases">
        <authorList>
            <person name="Mah S.A."/>
            <person name="Swanson W.J."/>
            <person name="Moy G.W."/>
            <person name="Vacquier V.D."/>
        </authorList>
    </citation>
    <scope>NUCLEOTIDE SEQUENCE [LARGE SCALE GENOMIC DNA]</scope>
    <source>
        <strain evidence="3 4">GSMNP</strain>
    </source>
</reference>
<protein>
    <submittedName>
        <fullName evidence="3">2-phosphoxylose phosphatase 1</fullName>
    </submittedName>
</protein>
<keyword evidence="2" id="KW-0732">Signal</keyword>
<evidence type="ECO:0000313" key="4">
    <source>
        <dbReference type="Proteomes" id="UP000187283"/>
    </source>
</evidence>
<dbReference type="OrthoDB" id="10257284at2759"/>
<evidence type="ECO:0000256" key="1">
    <source>
        <dbReference type="ARBA" id="ARBA00005375"/>
    </source>
</evidence>
<feature type="signal peptide" evidence="2">
    <location>
        <begin position="1"/>
        <end position="18"/>
    </location>
</feature>
<dbReference type="AlphaFoldDB" id="A0A1R1XT87"/>
<dbReference type="InterPro" id="IPR050645">
    <property type="entry name" value="Histidine_acid_phosphatase"/>
</dbReference>
<evidence type="ECO:0000256" key="2">
    <source>
        <dbReference type="SAM" id="SignalP"/>
    </source>
</evidence>
<dbReference type="InterPro" id="IPR000560">
    <property type="entry name" value="His_Pase_clade-2"/>
</dbReference>
<comment type="similarity">
    <text evidence="1">Belongs to the histidine acid phosphatase family.</text>
</comment>
<dbReference type="PANTHER" id="PTHR11567">
    <property type="entry name" value="ACID PHOSPHATASE-RELATED"/>
    <property type="match status" value="1"/>
</dbReference>